<sequence>MDSALDDPHISILIPTEYEKSNNETENDTENKELEETVNFILNEKYLETIIEKLYTENTSETDSIFVNDDLISKVDLEDIIIEQKESKNLTQCVIVDKIDGYIKRCENSNIMIINEKPEPLHELDENIQLFEMSQVINNNICKFNKIFEDLLEFQHNKKGELEYNKDFDLTTVDSKILKQINFSCKLPPPNDDNEIL</sequence>
<keyword evidence="2" id="KW-1185">Reference proteome</keyword>
<reference evidence="1 2" key="1">
    <citation type="submission" date="2018-08" db="EMBL/GenBank/DDBJ databases">
        <title>Genome and evolution of the arbuscular mycorrhizal fungus Diversispora epigaea (formerly Glomus versiforme) and its bacterial endosymbionts.</title>
        <authorList>
            <person name="Sun X."/>
            <person name="Fei Z."/>
            <person name="Harrison M."/>
        </authorList>
    </citation>
    <scope>NUCLEOTIDE SEQUENCE [LARGE SCALE GENOMIC DNA]</scope>
    <source>
        <strain evidence="1 2">IT104</strain>
    </source>
</reference>
<proteinExistence type="predicted"/>
<evidence type="ECO:0000313" key="1">
    <source>
        <dbReference type="EMBL" id="RHZ84177.1"/>
    </source>
</evidence>
<evidence type="ECO:0000313" key="2">
    <source>
        <dbReference type="Proteomes" id="UP000266861"/>
    </source>
</evidence>
<comment type="caution">
    <text evidence="1">The sequence shown here is derived from an EMBL/GenBank/DDBJ whole genome shotgun (WGS) entry which is preliminary data.</text>
</comment>
<organism evidence="1 2">
    <name type="scientific">Diversispora epigaea</name>
    <dbReference type="NCBI Taxonomy" id="1348612"/>
    <lineage>
        <taxon>Eukaryota</taxon>
        <taxon>Fungi</taxon>
        <taxon>Fungi incertae sedis</taxon>
        <taxon>Mucoromycota</taxon>
        <taxon>Glomeromycotina</taxon>
        <taxon>Glomeromycetes</taxon>
        <taxon>Diversisporales</taxon>
        <taxon>Diversisporaceae</taxon>
        <taxon>Diversispora</taxon>
    </lineage>
</organism>
<name>A0A397J9K2_9GLOM</name>
<accession>A0A397J9K2</accession>
<dbReference type="OrthoDB" id="2320778at2759"/>
<dbReference type="Proteomes" id="UP000266861">
    <property type="component" value="Unassembled WGS sequence"/>
</dbReference>
<dbReference type="Gene3D" id="3.90.550.10">
    <property type="entry name" value="Spore Coat Polysaccharide Biosynthesis Protein SpsA, Chain A"/>
    <property type="match status" value="1"/>
</dbReference>
<dbReference type="InterPro" id="IPR029044">
    <property type="entry name" value="Nucleotide-diphossugar_trans"/>
</dbReference>
<dbReference type="EMBL" id="PQFF01000081">
    <property type="protein sequence ID" value="RHZ84177.1"/>
    <property type="molecule type" value="Genomic_DNA"/>
</dbReference>
<protein>
    <submittedName>
        <fullName evidence="1">Uncharacterized protein</fullName>
    </submittedName>
</protein>
<dbReference type="AlphaFoldDB" id="A0A397J9K2"/>
<gene>
    <name evidence="1" type="ORF">Glove_85g18</name>
</gene>